<evidence type="ECO:0000313" key="3">
    <source>
        <dbReference type="EMBL" id="WZO34379.1"/>
    </source>
</evidence>
<dbReference type="RefSeq" id="WP_349428935.1">
    <property type="nucleotide sequence ID" value="NZ_CP151632.1"/>
</dbReference>
<proteinExistence type="predicted"/>
<accession>A0AAU6SBX7</accession>
<feature type="transmembrane region" description="Helical" evidence="2">
    <location>
        <begin position="150"/>
        <end position="170"/>
    </location>
</feature>
<evidence type="ECO:0000256" key="1">
    <source>
        <dbReference type="SAM" id="MobiDB-lite"/>
    </source>
</evidence>
<keyword evidence="2" id="KW-0812">Transmembrane</keyword>
<keyword evidence="2" id="KW-1133">Transmembrane helix</keyword>
<name>A0AAU6SBX7_9MICO</name>
<sequence length="232" mass="24747">MPTWALRAHAVFDWVWWMAYVNALWWVFALAGGILFGVVPSSTAAADLTRRRLRGEVFPVARSFAAAWRRDLRKANVALGVGFLVTGMLAVGAAGQLAAGTVGSVLGVSTVVALAAAFLITAVSVPLYVHYELPLRAYLLTASRWAMRNVLHVVLLLLGAVAIAAVGSILPGIVPFLTVGAWLTLSTVMCLSFFTANDRAVADRVAARSPLPDPLRPPPQRKSPPPNEGVLQ</sequence>
<dbReference type="AlphaFoldDB" id="A0AAU6SBX7"/>
<gene>
    <name evidence="3" type="ORF">MRBLWS13_002038</name>
</gene>
<reference evidence="3" key="1">
    <citation type="submission" date="2024-04" db="EMBL/GenBank/DDBJ databases">
        <authorList>
            <person name="Roder T."/>
            <person name="Oberhansli S."/>
            <person name="Kreuzer M."/>
        </authorList>
    </citation>
    <scope>NUCLEOTIDE SEQUENCE</scope>
    <source>
        <strain evidence="3">LWS13-1.2</strain>
    </source>
</reference>
<dbReference type="InterPro" id="IPR006938">
    <property type="entry name" value="DUF624"/>
</dbReference>
<feature type="compositionally biased region" description="Pro residues" evidence="1">
    <location>
        <begin position="211"/>
        <end position="232"/>
    </location>
</feature>
<evidence type="ECO:0000256" key="2">
    <source>
        <dbReference type="SAM" id="Phobius"/>
    </source>
</evidence>
<feature type="region of interest" description="Disordered" evidence="1">
    <location>
        <begin position="208"/>
        <end position="232"/>
    </location>
</feature>
<keyword evidence="2" id="KW-0472">Membrane</keyword>
<dbReference type="EMBL" id="CP151632">
    <property type="protein sequence ID" value="WZO34379.1"/>
    <property type="molecule type" value="Genomic_DNA"/>
</dbReference>
<dbReference type="Pfam" id="PF04854">
    <property type="entry name" value="DUF624"/>
    <property type="match status" value="1"/>
</dbReference>
<feature type="transmembrane region" description="Helical" evidence="2">
    <location>
        <begin position="23"/>
        <end position="46"/>
    </location>
</feature>
<protein>
    <submittedName>
        <fullName evidence="3">DUF624 domain-containing protein</fullName>
    </submittedName>
</protein>
<organism evidence="3">
    <name type="scientific">Microbacterium sp. LWS13-1.2</name>
    <dbReference type="NCBI Taxonomy" id="3135264"/>
    <lineage>
        <taxon>Bacteria</taxon>
        <taxon>Bacillati</taxon>
        <taxon>Actinomycetota</taxon>
        <taxon>Actinomycetes</taxon>
        <taxon>Micrococcales</taxon>
        <taxon>Microbacteriaceae</taxon>
        <taxon>Microbacterium</taxon>
    </lineage>
</organism>
<feature type="transmembrane region" description="Helical" evidence="2">
    <location>
        <begin position="77"/>
        <end position="99"/>
    </location>
</feature>
<feature type="transmembrane region" description="Helical" evidence="2">
    <location>
        <begin position="176"/>
        <end position="194"/>
    </location>
</feature>
<feature type="transmembrane region" description="Helical" evidence="2">
    <location>
        <begin position="105"/>
        <end position="129"/>
    </location>
</feature>